<evidence type="ECO:0000313" key="1">
    <source>
        <dbReference type="EMBL" id="OAE27227.1"/>
    </source>
</evidence>
<sequence length="137" mass="15675">MECRNSEQRLETETEEFRREGILYEYVKCYAVYKSHDCDKIYAGGHGPQRGPTTTRRLRPAAAFWSGQAVQALTEEGDRYYSVLVRLSSVSSFPKSFDKSRHRSSFVANLVPRVGSSHGLNAGLPYRVGRLYRGDFW</sequence>
<gene>
    <name evidence="1" type="ORF">AXG93_4332s1250</name>
</gene>
<name>A0A176W2F0_MARPO</name>
<keyword evidence="2" id="KW-1185">Reference proteome</keyword>
<proteinExistence type="predicted"/>
<comment type="caution">
    <text evidence="1">The sequence shown here is derived from an EMBL/GenBank/DDBJ whole genome shotgun (WGS) entry which is preliminary data.</text>
</comment>
<accession>A0A176W2F0</accession>
<organism evidence="1 2">
    <name type="scientific">Marchantia polymorpha subsp. ruderalis</name>
    <dbReference type="NCBI Taxonomy" id="1480154"/>
    <lineage>
        <taxon>Eukaryota</taxon>
        <taxon>Viridiplantae</taxon>
        <taxon>Streptophyta</taxon>
        <taxon>Embryophyta</taxon>
        <taxon>Marchantiophyta</taxon>
        <taxon>Marchantiopsida</taxon>
        <taxon>Marchantiidae</taxon>
        <taxon>Marchantiales</taxon>
        <taxon>Marchantiaceae</taxon>
        <taxon>Marchantia</taxon>
    </lineage>
</organism>
<evidence type="ECO:0000313" key="2">
    <source>
        <dbReference type="Proteomes" id="UP000077202"/>
    </source>
</evidence>
<dbReference type="Proteomes" id="UP000077202">
    <property type="component" value="Unassembled WGS sequence"/>
</dbReference>
<protein>
    <submittedName>
        <fullName evidence="1">Uncharacterized protein</fullName>
    </submittedName>
</protein>
<dbReference type="AlphaFoldDB" id="A0A176W2F0"/>
<dbReference type="EMBL" id="LVLJ01001948">
    <property type="protein sequence ID" value="OAE27227.1"/>
    <property type="molecule type" value="Genomic_DNA"/>
</dbReference>
<reference evidence="1" key="1">
    <citation type="submission" date="2016-03" db="EMBL/GenBank/DDBJ databases">
        <title>Mechanisms controlling the formation of the plant cell surface in tip-growing cells are functionally conserved among land plants.</title>
        <authorList>
            <person name="Honkanen S."/>
            <person name="Jones V.A."/>
            <person name="Morieri G."/>
            <person name="Champion C."/>
            <person name="Hetherington A.J."/>
            <person name="Kelly S."/>
            <person name="Saint-Marcoux D."/>
            <person name="Proust H."/>
            <person name="Prescott H."/>
            <person name="Dolan L."/>
        </authorList>
    </citation>
    <scope>NUCLEOTIDE SEQUENCE [LARGE SCALE GENOMIC DNA]</scope>
    <source>
        <tissue evidence="1">Whole gametophyte</tissue>
    </source>
</reference>